<accession>A0AAV1K2S1</accession>
<evidence type="ECO:0000313" key="3">
    <source>
        <dbReference type="Proteomes" id="UP001497472"/>
    </source>
</evidence>
<feature type="signal peptide" evidence="1">
    <location>
        <begin position="1"/>
        <end position="22"/>
    </location>
</feature>
<evidence type="ECO:0000256" key="1">
    <source>
        <dbReference type="SAM" id="SignalP"/>
    </source>
</evidence>
<keyword evidence="3" id="KW-1185">Reference proteome</keyword>
<sequence>MGLGNLCFILLSAMLIANVILADELDETNKRWWGEISFNRLSNITRSRRAPKLGFMPSVSGCDVTKEPGWTCANCSTLKLCNTNNVSVTFNCGIFMPYCVNGECSMYPSEACNSSEDNESSN</sequence>
<gene>
    <name evidence="2" type="ORF">LNINA_LOCUS14586</name>
</gene>
<reference evidence="2 3" key="1">
    <citation type="submission" date="2023-11" db="EMBL/GenBank/DDBJ databases">
        <authorList>
            <person name="Okamura Y."/>
        </authorList>
    </citation>
    <scope>NUCLEOTIDE SEQUENCE [LARGE SCALE GENOMIC DNA]</scope>
</reference>
<evidence type="ECO:0000313" key="2">
    <source>
        <dbReference type="EMBL" id="CAK1555798.1"/>
    </source>
</evidence>
<keyword evidence="1" id="KW-0732">Signal</keyword>
<name>A0AAV1K2S1_9NEOP</name>
<dbReference type="EMBL" id="CAVLEF010000280">
    <property type="protein sequence ID" value="CAK1555798.1"/>
    <property type="molecule type" value="Genomic_DNA"/>
</dbReference>
<feature type="chain" id="PRO_5043494480" evidence="1">
    <location>
        <begin position="23"/>
        <end position="122"/>
    </location>
</feature>
<dbReference type="AlphaFoldDB" id="A0AAV1K2S1"/>
<organism evidence="2 3">
    <name type="scientific">Leptosia nina</name>
    <dbReference type="NCBI Taxonomy" id="320188"/>
    <lineage>
        <taxon>Eukaryota</taxon>
        <taxon>Metazoa</taxon>
        <taxon>Ecdysozoa</taxon>
        <taxon>Arthropoda</taxon>
        <taxon>Hexapoda</taxon>
        <taxon>Insecta</taxon>
        <taxon>Pterygota</taxon>
        <taxon>Neoptera</taxon>
        <taxon>Endopterygota</taxon>
        <taxon>Lepidoptera</taxon>
        <taxon>Glossata</taxon>
        <taxon>Ditrysia</taxon>
        <taxon>Papilionoidea</taxon>
        <taxon>Pieridae</taxon>
        <taxon>Pierinae</taxon>
        <taxon>Leptosia</taxon>
    </lineage>
</organism>
<comment type="caution">
    <text evidence="2">The sequence shown here is derived from an EMBL/GenBank/DDBJ whole genome shotgun (WGS) entry which is preliminary data.</text>
</comment>
<proteinExistence type="predicted"/>
<protein>
    <submittedName>
        <fullName evidence="2">Uncharacterized protein</fullName>
    </submittedName>
</protein>
<dbReference type="Proteomes" id="UP001497472">
    <property type="component" value="Unassembled WGS sequence"/>
</dbReference>